<gene>
    <name evidence="2" type="ORF">GGX14DRAFT_386188</name>
</gene>
<feature type="region of interest" description="Disordered" evidence="1">
    <location>
        <begin position="144"/>
        <end position="171"/>
    </location>
</feature>
<comment type="caution">
    <text evidence="2">The sequence shown here is derived from an EMBL/GenBank/DDBJ whole genome shotgun (WGS) entry which is preliminary data.</text>
</comment>
<dbReference type="EMBL" id="JARJCW010000004">
    <property type="protein sequence ID" value="KAJ7225266.1"/>
    <property type="molecule type" value="Genomic_DNA"/>
</dbReference>
<organism evidence="2 3">
    <name type="scientific">Mycena pura</name>
    <dbReference type="NCBI Taxonomy" id="153505"/>
    <lineage>
        <taxon>Eukaryota</taxon>
        <taxon>Fungi</taxon>
        <taxon>Dikarya</taxon>
        <taxon>Basidiomycota</taxon>
        <taxon>Agaricomycotina</taxon>
        <taxon>Agaricomycetes</taxon>
        <taxon>Agaricomycetidae</taxon>
        <taxon>Agaricales</taxon>
        <taxon>Marasmiineae</taxon>
        <taxon>Mycenaceae</taxon>
        <taxon>Mycena</taxon>
    </lineage>
</organism>
<evidence type="ECO:0000313" key="2">
    <source>
        <dbReference type="EMBL" id="KAJ7225266.1"/>
    </source>
</evidence>
<name>A0AAD6YPF7_9AGAR</name>
<reference evidence="2" key="1">
    <citation type="submission" date="2023-03" db="EMBL/GenBank/DDBJ databases">
        <title>Massive genome expansion in bonnet fungi (Mycena s.s.) driven by repeated elements and novel gene families across ecological guilds.</title>
        <authorList>
            <consortium name="Lawrence Berkeley National Laboratory"/>
            <person name="Harder C.B."/>
            <person name="Miyauchi S."/>
            <person name="Viragh M."/>
            <person name="Kuo A."/>
            <person name="Thoen E."/>
            <person name="Andreopoulos B."/>
            <person name="Lu D."/>
            <person name="Skrede I."/>
            <person name="Drula E."/>
            <person name="Henrissat B."/>
            <person name="Morin E."/>
            <person name="Kohler A."/>
            <person name="Barry K."/>
            <person name="LaButti K."/>
            <person name="Morin E."/>
            <person name="Salamov A."/>
            <person name="Lipzen A."/>
            <person name="Mereny Z."/>
            <person name="Hegedus B."/>
            <person name="Baldrian P."/>
            <person name="Stursova M."/>
            <person name="Weitz H."/>
            <person name="Taylor A."/>
            <person name="Grigoriev I.V."/>
            <person name="Nagy L.G."/>
            <person name="Martin F."/>
            <person name="Kauserud H."/>
        </authorList>
    </citation>
    <scope>NUCLEOTIDE SEQUENCE</scope>
    <source>
        <strain evidence="2">9144</strain>
    </source>
</reference>
<accession>A0AAD6YPF7</accession>
<keyword evidence="3" id="KW-1185">Reference proteome</keyword>
<evidence type="ECO:0000313" key="3">
    <source>
        <dbReference type="Proteomes" id="UP001219525"/>
    </source>
</evidence>
<dbReference type="Proteomes" id="UP001219525">
    <property type="component" value="Unassembled WGS sequence"/>
</dbReference>
<proteinExistence type="predicted"/>
<evidence type="ECO:0000256" key="1">
    <source>
        <dbReference type="SAM" id="MobiDB-lite"/>
    </source>
</evidence>
<sequence>MQYPTLHYAAPVPKVRARRNTTESGNRRQRPVIQLVKASQQQHYAYKYMDDQASFERVQKAEEEKIQQDNEREVRARRRNKARKAALASKAAEQNPSFTPTKDAWNPAENLVHGPVVARPQRAPFRVVQNSERSRLESFTFPRVQPSTPVRKPPLQGPANPSPTKRLAPLPPFNPFVRMRSESLSSLIDEMPPVQGSPGKLKRNASVSALFARIHREAEHMRRYH</sequence>
<protein>
    <submittedName>
        <fullName evidence="2">Uncharacterized protein</fullName>
    </submittedName>
</protein>
<dbReference type="AlphaFoldDB" id="A0AAD6YPF7"/>